<accession>A0A9Q1CYT3</accession>
<comment type="caution">
    <text evidence="2">The sequence shown here is derived from an EMBL/GenBank/DDBJ whole genome shotgun (WGS) entry which is preliminary data.</text>
</comment>
<dbReference type="Proteomes" id="UP001152803">
    <property type="component" value="Unassembled WGS sequence"/>
</dbReference>
<feature type="compositionally biased region" description="Basic and acidic residues" evidence="1">
    <location>
        <begin position="1"/>
        <end position="15"/>
    </location>
</feature>
<feature type="compositionally biased region" description="Low complexity" evidence="1">
    <location>
        <begin position="19"/>
        <end position="32"/>
    </location>
</feature>
<dbReference type="EMBL" id="JAFJMO010000017">
    <property type="protein sequence ID" value="KAJ8252688.1"/>
    <property type="molecule type" value="Genomic_DNA"/>
</dbReference>
<organism evidence="2 3">
    <name type="scientific">Conger conger</name>
    <name type="common">Conger eel</name>
    <name type="synonym">Muraena conger</name>
    <dbReference type="NCBI Taxonomy" id="82655"/>
    <lineage>
        <taxon>Eukaryota</taxon>
        <taxon>Metazoa</taxon>
        <taxon>Chordata</taxon>
        <taxon>Craniata</taxon>
        <taxon>Vertebrata</taxon>
        <taxon>Euteleostomi</taxon>
        <taxon>Actinopterygii</taxon>
        <taxon>Neopterygii</taxon>
        <taxon>Teleostei</taxon>
        <taxon>Anguilliformes</taxon>
        <taxon>Congridae</taxon>
        <taxon>Conger</taxon>
    </lineage>
</organism>
<name>A0A9Q1CYT3_CONCO</name>
<reference evidence="2" key="1">
    <citation type="journal article" date="2023" name="Science">
        <title>Genome structures resolve the early diversification of teleost fishes.</title>
        <authorList>
            <person name="Parey E."/>
            <person name="Louis A."/>
            <person name="Montfort J."/>
            <person name="Bouchez O."/>
            <person name="Roques C."/>
            <person name="Iampietro C."/>
            <person name="Lluch J."/>
            <person name="Castinel A."/>
            <person name="Donnadieu C."/>
            <person name="Desvignes T."/>
            <person name="Floi Bucao C."/>
            <person name="Jouanno E."/>
            <person name="Wen M."/>
            <person name="Mejri S."/>
            <person name="Dirks R."/>
            <person name="Jansen H."/>
            <person name="Henkel C."/>
            <person name="Chen W.J."/>
            <person name="Zahm M."/>
            <person name="Cabau C."/>
            <person name="Klopp C."/>
            <person name="Thompson A.W."/>
            <person name="Robinson-Rechavi M."/>
            <person name="Braasch I."/>
            <person name="Lecointre G."/>
            <person name="Bobe J."/>
            <person name="Postlethwait J.H."/>
            <person name="Berthelot C."/>
            <person name="Roest Crollius H."/>
            <person name="Guiguen Y."/>
        </authorList>
    </citation>
    <scope>NUCLEOTIDE SEQUENCE</scope>
    <source>
        <strain evidence="2">Concon-B</strain>
    </source>
</reference>
<evidence type="ECO:0000256" key="1">
    <source>
        <dbReference type="SAM" id="MobiDB-lite"/>
    </source>
</evidence>
<sequence>MEDGGKRKDGPERYPRCGPPASWSPAPSWPSWRSRRRASSASRGPRCPCPASTGTWAGPTRSRCPTGASRRGPSARAPTPPWCTTSSCSSTAASSANWTWRRRGGERRARRVTTTTWTTRTMRAMRRRCGRT</sequence>
<evidence type="ECO:0000313" key="3">
    <source>
        <dbReference type="Proteomes" id="UP001152803"/>
    </source>
</evidence>
<gene>
    <name evidence="2" type="ORF">COCON_G00220000</name>
</gene>
<protein>
    <submittedName>
        <fullName evidence="2">Uncharacterized protein</fullName>
    </submittedName>
</protein>
<proteinExistence type="predicted"/>
<keyword evidence="3" id="KW-1185">Reference proteome</keyword>
<dbReference type="AlphaFoldDB" id="A0A9Q1CYT3"/>
<evidence type="ECO:0000313" key="2">
    <source>
        <dbReference type="EMBL" id="KAJ8252688.1"/>
    </source>
</evidence>
<feature type="region of interest" description="Disordered" evidence="1">
    <location>
        <begin position="1"/>
        <end position="86"/>
    </location>
</feature>